<dbReference type="GO" id="GO:0005737">
    <property type="term" value="C:cytoplasm"/>
    <property type="evidence" value="ECO:0007669"/>
    <property type="project" value="TreeGrafter"/>
</dbReference>
<dbReference type="InterPro" id="IPR006235">
    <property type="entry name" value="OAc-hSer/O-AcSer_sulfhydrylase"/>
</dbReference>
<comment type="cofactor">
    <cofactor evidence="1">
        <name>pyridoxal 5'-phosphate</name>
        <dbReference type="ChEBI" id="CHEBI:597326"/>
    </cofactor>
</comment>
<dbReference type="PANTHER" id="PTHR43797">
    <property type="entry name" value="HOMOCYSTEINE/CYSTEINE SYNTHASE"/>
    <property type="match status" value="1"/>
</dbReference>
<gene>
    <name evidence="5" type="ORF">MNB_SV-14-27</name>
</gene>
<dbReference type="GO" id="GO:0019346">
    <property type="term" value="P:transsulfuration"/>
    <property type="evidence" value="ECO:0007669"/>
    <property type="project" value="InterPro"/>
</dbReference>
<keyword evidence="4" id="KW-0663">Pyridoxal phosphate</keyword>
<dbReference type="InterPro" id="IPR015422">
    <property type="entry name" value="PyrdxlP-dep_Trfase_small"/>
</dbReference>
<protein>
    <submittedName>
        <fullName evidence="5">O-acetylhomoserine sulfhydrylase / O-succinylhomoserine sulfhydrylase</fullName>
        <ecNumber evidence="5">2.5.1.48</ecNumber>
        <ecNumber evidence="5">2.5.1.49</ecNumber>
    </submittedName>
</protein>
<accession>A0A1W1BJI7</accession>
<dbReference type="SUPFAM" id="SSF53383">
    <property type="entry name" value="PLP-dependent transferases"/>
    <property type="match status" value="1"/>
</dbReference>
<dbReference type="Pfam" id="PF01053">
    <property type="entry name" value="Cys_Met_Meta_PP"/>
    <property type="match status" value="1"/>
</dbReference>
<dbReference type="PANTHER" id="PTHR43797:SF2">
    <property type="entry name" value="HOMOCYSTEINE_CYSTEINE SYNTHASE"/>
    <property type="match status" value="1"/>
</dbReference>
<comment type="similarity">
    <text evidence="2">Belongs to the trans-sulfuration enzymes family.</text>
</comment>
<dbReference type="AlphaFoldDB" id="A0A1W1BJI7"/>
<dbReference type="CDD" id="cd00614">
    <property type="entry name" value="CGS_like"/>
    <property type="match status" value="1"/>
</dbReference>
<dbReference type="InterPro" id="IPR015421">
    <property type="entry name" value="PyrdxlP-dep_Trfase_major"/>
</dbReference>
<reference evidence="5" key="1">
    <citation type="submission" date="2016-10" db="EMBL/GenBank/DDBJ databases">
        <authorList>
            <person name="de Groot N.N."/>
        </authorList>
    </citation>
    <scope>NUCLEOTIDE SEQUENCE</scope>
</reference>
<dbReference type="InterPro" id="IPR015424">
    <property type="entry name" value="PyrdxlP-dep_Trfase"/>
</dbReference>
<sequence>MKQTTKALHAGYTKDSQKTMSVPIYMSTAFDFGSADFAASSFNLEQGTDNVYTRVGNPTNAILERRFAEVEGGSASLAVASGMGAIFYAILNIADAGDNIVVSNQLYGGTVTLFTQTLKRLGIESRSFDVHDTAKVEELIDENTKCIFFESISNPSIDVPNFDELINIANKHQLLTIVDNTVATPILCQPLLLGADVVVHSASKYTTGQGTAIGGLIVERKELSEKIKNNPRYPHFNTPETSYHGLVFADSVVSPVLFTFRARMILLRDTGAVLSPFNAWLFIQGLETLSLRIKEHSKNALTIARWLDKQELVKKVNYPLLESDKSYENASKYLTKGASGLVSFEVENVEIAKQILNKVELFSIVANIGDSKSIINHSASTTHQQLSKKELEKAGVPEGLIRLSIGIEDVEDLIADLEKALG</sequence>
<dbReference type="GO" id="GO:0071269">
    <property type="term" value="P:L-homocysteine biosynthetic process"/>
    <property type="evidence" value="ECO:0007669"/>
    <property type="project" value="TreeGrafter"/>
</dbReference>
<dbReference type="EC" id="2.5.1.48" evidence="5"/>
<name>A0A1W1BJI7_9ZZZZ</name>
<dbReference type="Gene3D" id="3.90.1150.10">
    <property type="entry name" value="Aspartate Aminotransferase, domain 1"/>
    <property type="match status" value="1"/>
</dbReference>
<dbReference type="EMBL" id="FPHN01000025">
    <property type="protein sequence ID" value="SFV53669.1"/>
    <property type="molecule type" value="Genomic_DNA"/>
</dbReference>
<evidence type="ECO:0000256" key="1">
    <source>
        <dbReference type="ARBA" id="ARBA00001933"/>
    </source>
</evidence>
<evidence type="ECO:0000256" key="2">
    <source>
        <dbReference type="ARBA" id="ARBA00009077"/>
    </source>
</evidence>
<dbReference type="EC" id="2.5.1.49" evidence="5"/>
<dbReference type="GO" id="GO:0006535">
    <property type="term" value="P:cysteine biosynthetic process from serine"/>
    <property type="evidence" value="ECO:0007669"/>
    <property type="project" value="TreeGrafter"/>
</dbReference>
<dbReference type="GO" id="GO:0003961">
    <property type="term" value="F:O-acetylhomoserine aminocarboxypropyltransferase activity"/>
    <property type="evidence" value="ECO:0007669"/>
    <property type="project" value="UniProtKB-EC"/>
</dbReference>
<keyword evidence="3 5" id="KW-0808">Transferase</keyword>
<proteinExistence type="inferred from homology"/>
<organism evidence="5">
    <name type="scientific">hydrothermal vent metagenome</name>
    <dbReference type="NCBI Taxonomy" id="652676"/>
    <lineage>
        <taxon>unclassified sequences</taxon>
        <taxon>metagenomes</taxon>
        <taxon>ecological metagenomes</taxon>
    </lineage>
</organism>
<dbReference type="GO" id="GO:0004124">
    <property type="term" value="F:cysteine synthase activity"/>
    <property type="evidence" value="ECO:0007669"/>
    <property type="project" value="TreeGrafter"/>
</dbReference>
<evidence type="ECO:0000313" key="5">
    <source>
        <dbReference type="EMBL" id="SFV53669.1"/>
    </source>
</evidence>
<dbReference type="InterPro" id="IPR000277">
    <property type="entry name" value="Cys/Met-Metab_PyrdxlP-dep_enz"/>
</dbReference>
<dbReference type="GO" id="GO:0030170">
    <property type="term" value="F:pyridoxal phosphate binding"/>
    <property type="evidence" value="ECO:0007669"/>
    <property type="project" value="InterPro"/>
</dbReference>
<evidence type="ECO:0000256" key="4">
    <source>
        <dbReference type="ARBA" id="ARBA00022898"/>
    </source>
</evidence>
<dbReference type="PIRSF" id="PIRSF001434">
    <property type="entry name" value="CGS"/>
    <property type="match status" value="1"/>
</dbReference>
<dbReference type="GO" id="GO:0003962">
    <property type="term" value="F:cystathionine gamma-synthase activity"/>
    <property type="evidence" value="ECO:0007669"/>
    <property type="project" value="UniProtKB-EC"/>
</dbReference>
<dbReference type="Gene3D" id="3.40.640.10">
    <property type="entry name" value="Type I PLP-dependent aspartate aminotransferase-like (Major domain)"/>
    <property type="match status" value="1"/>
</dbReference>
<dbReference type="NCBIfam" id="TIGR01326">
    <property type="entry name" value="OAH_OAS_sulfhy"/>
    <property type="match status" value="1"/>
</dbReference>
<evidence type="ECO:0000256" key="3">
    <source>
        <dbReference type="ARBA" id="ARBA00022679"/>
    </source>
</evidence>